<accession>A0A3N1D085</accession>
<dbReference type="RefSeq" id="WP_123666270.1">
    <property type="nucleotide sequence ID" value="NZ_RJKE01000001.1"/>
</dbReference>
<proteinExistence type="predicted"/>
<name>A0A3N1D085_9ACTN</name>
<protein>
    <submittedName>
        <fullName evidence="1">Uncharacterized protein</fullName>
    </submittedName>
</protein>
<sequence>MTEPLNQEQLRDSLFERFLRPGPLAIADVAEDVVESDADLTPPPGTITVFFARDPQVLAELGAALALNDGAGLAAVRVRADEARGALPESDDAARSSVHAAGTVFDVRYAGRTIAGNRVLPEGELLGSVVLSWTGGALDDDAFSVVEYGTEELAEQELAYQAYRRRPVLTELEQAMLERLPAELAEVNLGTITASETKTMEEIARIVEREAKHAVQTRTCGPENLDALQELIEGELISPEASVRELVRARLDLMTQSRLRRAGR</sequence>
<organism evidence="1 2">
    <name type="scientific">Actinocorallia herbida</name>
    <dbReference type="NCBI Taxonomy" id="58109"/>
    <lineage>
        <taxon>Bacteria</taxon>
        <taxon>Bacillati</taxon>
        <taxon>Actinomycetota</taxon>
        <taxon>Actinomycetes</taxon>
        <taxon>Streptosporangiales</taxon>
        <taxon>Thermomonosporaceae</taxon>
        <taxon>Actinocorallia</taxon>
    </lineage>
</organism>
<evidence type="ECO:0000313" key="2">
    <source>
        <dbReference type="Proteomes" id="UP000272400"/>
    </source>
</evidence>
<dbReference type="AlphaFoldDB" id="A0A3N1D085"/>
<dbReference type="EMBL" id="RJKE01000001">
    <property type="protein sequence ID" value="ROO86916.1"/>
    <property type="molecule type" value="Genomic_DNA"/>
</dbReference>
<keyword evidence="2" id="KW-1185">Reference proteome</keyword>
<evidence type="ECO:0000313" key="1">
    <source>
        <dbReference type="EMBL" id="ROO86916.1"/>
    </source>
</evidence>
<reference evidence="1 2" key="1">
    <citation type="submission" date="2018-11" db="EMBL/GenBank/DDBJ databases">
        <title>Sequencing the genomes of 1000 actinobacteria strains.</title>
        <authorList>
            <person name="Klenk H.-P."/>
        </authorList>
    </citation>
    <scope>NUCLEOTIDE SEQUENCE [LARGE SCALE GENOMIC DNA]</scope>
    <source>
        <strain evidence="1 2">DSM 44254</strain>
    </source>
</reference>
<dbReference type="Proteomes" id="UP000272400">
    <property type="component" value="Unassembled WGS sequence"/>
</dbReference>
<gene>
    <name evidence="1" type="ORF">EDD29_4500</name>
</gene>
<comment type="caution">
    <text evidence="1">The sequence shown here is derived from an EMBL/GenBank/DDBJ whole genome shotgun (WGS) entry which is preliminary data.</text>
</comment>